<protein>
    <submittedName>
        <fullName evidence="2">Uncharacterized protein</fullName>
    </submittedName>
</protein>
<organism evidence="2 3">
    <name type="scientific">Chaetoceros tenuissimus</name>
    <dbReference type="NCBI Taxonomy" id="426638"/>
    <lineage>
        <taxon>Eukaryota</taxon>
        <taxon>Sar</taxon>
        <taxon>Stramenopiles</taxon>
        <taxon>Ochrophyta</taxon>
        <taxon>Bacillariophyta</taxon>
        <taxon>Coscinodiscophyceae</taxon>
        <taxon>Chaetocerotophycidae</taxon>
        <taxon>Chaetocerotales</taxon>
        <taxon>Chaetocerotaceae</taxon>
        <taxon>Chaetoceros</taxon>
    </lineage>
</organism>
<keyword evidence="3" id="KW-1185">Reference proteome</keyword>
<feature type="compositionally biased region" description="Polar residues" evidence="1">
    <location>
        <begin position="151"/>
        <end position="174"/>
    </location>
</feature>
<dbReference type="Proteomes" id="UP001054902">
    <property type="component" value="Unassembled WGS sequence"/>
</dbReference>
<proteinExistence type="predicted"/>
<evidence type="ECO:0000313" key="2">
    <source>
        <dbReference type="EMBL" id="GFH47381.1"/>
    </source>
</evidence>
<comment type="caution">
    <text evidence="2">The sequence shown here is derived from an EMBL/GenBank/DDBJ whole genome shotgun (WGS) entry which is preliminary data.</text>
</comment>
<feature type="region of interest" description="Disordered" evidence="1">
    <location>
        <begin position="143"/>
        <end position="187"/>
    </location>
</feature>
<sequence>MGTTQSITKRRQHSSISDHASIVSDESQYMNEIHVSRSPKIDVNSFMETNFMYSSSNKENDINFSYHPLKYKANVQLNVKDGLPDTPSRAATKSVDKNSVKCSSPFKEYANNHRKETPTSPREYKKRTIVDMDDGDEAIDDQLHDKKLKPTSASVDRGNQQGHFNTKRQYNESSCLHEESQPFAQRPKVDCSNIPQISEVGLLEHMWEDLQTHAMGLSRPLNMNVIGREFALSTKAALHKKYTEDATAINKKYVQLQIHAGGRMDQETVMKEQRLRLELRDLQFKYNLDLANVDRKYSV</sequence>
<dbReference type="EMBL" id="BLLK01000023">
    <property type="protein sequence ID" value="GFH47381.1"/>
    <property type="molecule type" value="Genomic_DNA"/>
</dbReference>
<gene>
    <name evidence="2" type="ORF">CTEN210_03856</name>
</gene>
<feature type="compositionally biased region" description="Basic and acidic residues" evidence="1">
    <location>
        <begin position="110"/>
        <end position="126"/>
    </location>
</feature>
<evidence type="ECO:0000313" key="3">
    <source>
        <dbReference type="Proteomes" id="UP001054902"/>
    </source>
</evidence>
<reference evidence="2 3" key="1">
    <citation type="journal article" date="2021" name="Sci. Rep.">
        <title>The genome of the diatom Chaetoceros tenuissimus carries an ancient integrated fragment of an extant virus.</title>
        <authorList>
            <person name="Hongo Y."/>
            <person name="Kimura K."/>
            <person name="Takaki Y."/>
            <person name="Yoshida Y."/>
            <person name="Baba S."/>
            <person name="Kobayashi G."/>
            <person name="Nagasaki K."/>
            <person name="Hano T."/>
            <person name="Tomaru Y."/>
        </authorList>
    </citation>
    <scope>NUCLEOTIDE SEQUENCE [LARGE SCALE GENOMIC DNA]</scope>
    <source>
        <strain evidence="2 3">NIES-3715</strain>
    </source>
</reference>
<accession>A0AAD3CK49</accession>
<dbReference type="AlphaFoldDB" id="A0AAD3CK49"/>
<name>A0AAD3CK49_9STRA</name>
<feature type="region of interest" description="Disordered" evidence="1">
    <location>
        <begin position="104"/>
        <end position="126"/>
    </location>
</feature>
<evidence type="ECO:0000256" key="1">
    <source>
        <dbReference type="SAM" id="MobiDB-lite"/>
    </source>
</evidence>